<evidence type="ECO:0000313" key="1">
    <source>
        <dbReference type="EMBL" id="ODA30891.1"/>
    </source>
</evidence>
<proteinExistence type="predicted"/>
<protein>
    <recommendedName>
        <fullName evidence="3">SPOR domain-containing protein</fullName>
    </recommendedName>
</protein>
<dbReference type="STRING" id="1080227.A8L45_18945"/>
<dbReference type="RefSeq" id="WP_068904927.1">
    <property type="nucleotide sequence ID" value="NZ_LYBM01000045.1"/>
</dbReference>
<dbReference type="EMBL" id="LYBM01000045">
    <property type="protein sequence ID" value="ODA30891.1"/>
    <property type="molecule type" value="Genomic_DNA"/>
</dbReference>
<gene>
    <name evidence="1" type="ORF">A8L45_18945</name>
</gene>
<evidence type="ECO:0008006" key="3">
    <source>
        <dbReference type="Google" id="ProtNLM"/>
    </source>
</evidence>
<dbReference type="AlphaFoldDB" id="A0A1C3ECD6"/>
<evidence type="ECO:0000313" key="2">
    <source>
        <dbReference type="Proteomes" id="UP000094936"/>
    </source>
</evidence>
<name>A0A1C3ECD6_9GAMM</name>
<organism evidence="1 2">
    <name type="scientific">Veronia pacifica</name>
    <dbReference type="NCBI Taxonomy" id="1080227"/>
    <lineage>
        <taxon>Bacteria</taxon>
        <taxon>Pseudomonadati</taxon>
        <taxon>Pseudomonadota</taxon>
        <taxon>Gammaproteobacteria</taxon>
        <taxon>Vibrionales</taxon>
        <taxon>Vibrionaceae</taxon>
        <taxon>Veronia</taxon>
    </lineage>
</organism>
<reference evidence="1 2" key="1">
    <citation type="submission" date="2016-05" db="EMBL/GenBank/DDBJ databases">
        <title>Genomic Taxonomy of the Vibrionaceae.</title>
        <authorList>
            <person name="Gomez-Gil B."/>
            <person name="Enciso-Ibarra J."/>
        </authorList>
    </citation>
    <scope>NUCLEOTIDE SEQUENCE [LARGE SCALE GENOMIC DNA]</scope>
    <source>
        <strain evidence="1 2">CAIM 1920</strain>
    </source>
</reference>
<comment type="caution">
    <text evidence="1">The sequence shown here is derived from an EMBL/GenBank/DDBJ whole genome shotgun (WGS) entry which is preliminary data.</text>
</comment>
<keyword evidence="2" id="KW-1185">Reference proteome</keyword>
<sequence length="145" mass="16546">MLALLPTANAATSCQASEGEAGWLMLSTECDVGEGLWGRNPADDAQQFWVQCSMTDRVPPPWFAQLLRISLDNAPLFLRKESELYRCLVGPYNDFRMAIHSRDRLRELHPWSETSFIRQLRVETEEQTAPEQLSQPALPLLSRTR</sequence>
<dbReference type="Proteomes" id="UP000094936">
    <property type="component" value="Unassembled WGS sequence"/>
</dbReference>
<accession>A0A1C3ECD6</accession>